<dbReference type="RefSeq" id="WP_238477240.1">
    <property type="nucleotide sequence ID" value="NZ_CP064786.1"/>
</dbReference>
<sequence length="87" mass="9465">MDAFVHGATYTFAYDSATVATIIERSIRPEVGDIDDERSKVSLSRSDSTIEITVEATDLVALRAASNTWLTLVDVAESLADRGRACR</sequence>
<protein>
    <submittedName>
        <fullName evidence="2">Subunit of KEOPS complex (Cgi121BUD32KAE1)</fullName>
    </submittedName>
</protein>
<dbReference type="AlphaFoldDB" id="A0A897MSB3"/>
<dbReference type="InterPro" id="IPR015419">
    <property type="entry name" value="CTAG/Pcc1"/>
</dbReference>
<organism evidence="2 3">
    <name type="scientific">Natranaeroarchaeum sulfidigenes</name>
    <dbReference type="NCBI Taxonomy" id="2784880"/>
    <lineage>
        <taxon>Archaea</taxon>
        <taxon>Methanobacteriati</taxon>
        <taxon>Methanobacteriota</taxon>
        <taxon>Stenosarchaea group</taxon>
        <taxon>Halobacteria</taxon>
        <taxon>Halobacteriales</taxon>
        <taxon>Natronoarchaeaceae</taxon>
        <taxon>Natranaeroarchaeum</taxon>
    </lineage>
</organism>
<evidence type="ECO:0000256" key="1">
    <source>
        <dbReference type="ARBA" id="ARBA00007073"/>
    </source>
</evidence>
<dbReference type="Gene3D" id="3.30.310.50">
    <property type="entry name" value="Alpha-D-phosphohexomutase, C-terminal domain"/>
    <property type="match status" value="1"/>
</dbReference>
<evidence type="ECO:0000313" key="2">
    <source>
        <dbReference type="EMBL" id="QSG03181.1"/>
    </source>
</evidence>
<evidence type="ECO:0000313" key="3">
    <source>
        <dbReference type="Proteomes" id="UP000663586"/>
    </source>
</evidence>
<gene>
    <name evidence="2" type="primary">pcc1</name>
    <name evidence="2" type="ORF">AArcS_1980</name>
</gene>
<proteinExistence type="inferred from homology"/>
<comment type="similarity">
    <text evidence="1">Belongs to the CTAG/PCC1 family.</text>
</comment>
<dbReference type="GeneID" id="70685356"/>
<name>A0A897MSB3_9EURY</name>
<dbReference type="NCBIfam" id="NF011470">
    <property type="entry name" value="PRK14887.1"/>
    <property type="match status" value="1"/>
</dbReference>
<dbReference type="EMBL" id="CP064786">
    <property type="protein sequence ID" value="QSG03181.1"/>
    <property type="molecule type" value="Genomic_DNA"/>
</dbReference>
<dbReference type="KEGG" id="hara:AArcS_1980"/>
<keyword evidence="3" id="KW-1185">Reference proteome</keyword>
<accession>A0A897MSB3</accession>
<dbReference type="Pfam" id="PF09341">
    <property type="entry name" value="Pcc1"/>
    <property type="match status" value="1"/>
</dbReference>
<dbReference type="Proteomes" id="UP000663586">
    <property type="component" value="Chromosome"/>
</dbReference>
<reference evidence="2" key="1">
    <citation type="submission" date="2020-11" db="EMBL/GenBank/DDBJ databases">
        <title>Carbohydrate-dependent, anaerobic sulfur respiration: A novel catabolism in halophilic archaea.</title>
        <authorList>
            <person name="Sorokin D.Y."/>
            <person name="Messina E."/>
            <person name="Smedile F."/>
            <person name="La Cono V."/>
            <person name="Hallsworth J.E."/>
            <person name="Yakimov M.M."/>
        </authorList>
    </citation>
    <scope>NUCLEOTIDE SEQUENCE</scope>
    <source>
        <strain evidence="2">AArc-S</strain>
    </source>
</reference>